<dbReference type="GO" id="GO:0016887">
    <property type="term" value="F:ATP hydrolysis activity"/>
    <property type="evidence" value="ECO:0007669"/>
    <property type="project" value="InterPro"/>
</dbReference>
<sequence>MSFVEELAELRRTGARLLYVVTDEEERAVALCRAALGGEAGVAVWSRTRGLDPVDRAAKDPHAALDALLRPNAAEKPLAALLLDFHHELEDRSVARHLRDVLPEFYPRRRCAVVIAPALRLPEGLAAETTVLRLPLPDREELGAALGALLTARGAAAANAPALHAMLGAAAGLTYTQAQRAFSRALHVDPALGERAVAIVTEEKARLLASDRGLELVEVKERPEDVGGLEGFKAWIGERALAFAHDARGFGLAAPRGVMLLGVQGCGKSLAAKAVAGLLRIPLVRLDLPSVLGAGDGAEEGLARALAAAEAIAPLALWVDEIEKGFAGSAPGEGTDPRAARVLGTFSTWLQERRAPVFVVATANDVTRLPPELLRRGRFDELFFVDLPDLEARRAILALHLQKRGRGPEAFDLPAIAAACDGYSGAELEQVVVGALHRAYALGREVETQDLRRLAQDLVPLYRTYEEQIKALREWSRGRARGAGRETAVVDLFRRAEP</sequence>
<evidence type="ECO:0000259" key="5">
    <source>
        <dbReference type="SMART" id="SM00382"/>
    </source>
</evidence>
<accession>A0A7I9VQ12</accession>
<reference evidence="7" key="1">
    <citation type="journal article" date="2020" name="Appl. Environ. Microbiol.">
        <title>Diazotrophic Anaeromyxobacter Isolates from Soils.</title>
        <authorList>
            <person name="Masuda Y."/>
            <person name="Yamanaka H."/>
            <person name="Xu Z.X."/>
            <person name="Shiratori Y."/>
            <person name="Aono T."/>
            <person name="Amachi S."/>
            <person name="Senoo K."/>
            <person name="Itoh H."/>
        </authorList>
    </citation>
    <scope>NUCLEOTIDE SEQUENCE [LARGE SCALE GENOMIC DNA]</scope>
    <source>
        <strain evidence="7">R267</strain>
    </source>
</reference>
<proteinExistence type="inferred from homology"/>
<dbReference type="Pfam" id="PF00004">
    <property type="entry name" value="AAA"/>
    <property type="match status" value="1"/>
</dbReference>
<dbReference type="Proteomes" id="UP000503640">
    <property type="component" value="Unassembled WGS sequence"/>
</dbReference>
<evidence type="ECO:0000313" key="6">
    <source>
        <dbReference type="EMBL" id="GEJ58057.1"/>
    </source>
</evidence>
<comment type="caution">
    <text evidence="6">The sequence shown here is derived from an EMBL/GenBank/DDBJ whole genome shotgun (WGS) entry which is preliminary data.</text>
</comment>
<keyword evidence="1" id="KW-0547">Nucleotide-binding</keyword>
<dbReference type="PANTHER" id="PTHR42960">
    <property type="entry name" value="YCF46 PROTEIN"/>
    <property type="match status" value="1"/>
</dbReference>
<protein>
    <recommendedName>
        <fullName evidence="4">Uncharacterized AAA domain-containing protein ycf46</fullName>
    </recommendedName>
</protein>
<dbReference type="AlphaFoldDB" id="A0A7I9VQ12"/>
<name>A0A7I9VQ12_9BACT</name>
<organism evidence="6 7">
    <name type="scientific">Anaeromyxobacter diazotrophicus</name>
    <dbReference type="NCBI Taxonomy" id="2590199"/>
    <lineage>
        <taxon>Bacteria</taxon>
        <taxon>Pseudomonadati</taxon>
        <taxon>Myxococcota</taxon>
        <taxon>Myxococcia</taxon>
        <taxon>Myxococcales</taxon>
        <taxon>Cystobacterineae</taxon>
        <taxon>Anaeromyxobacteraceae</taxon>
        <taxon>Anaeromyxobacter</taxon>
    </lineage>
</organism>
<evidence type="ECO:0000313" key="7">
    <source>
        <dbReference type="Proteomes" id="UP000503640"/>
    </source>
</evidence>
<comment type="similarity">
    <text evidence="3">Belongs to the AAA ATPase family. Highly divergent.</text>
</comment>
<evidence type="ECO:0000256" key="1">
    <source>
        <dbReference type="ARBA" id="ARBA00022741"/>
    </source>
</evidence>
<dbReference type="PANTHER" id="PTHR42960:SF1">
    <property type="entry name" value="YCF46 PROTEIN"/>
    <property type="match status" value="1"/>
</dbReference>
<gene>
    <name evidence="6" type="ORF">AMYX_27980</name>
</gene>
<feature type="domain" description="AAA+ ATPase" evidence="5">
    <location>
        <begin position="254"/>
        <end position="389"/>
    </location>
</feature>
<keyword evidence="7" id="KW-1185">Reference proteome</keyword>
<dbReference type="GO" id="GO:0005524">
    <property type="term" value="F:ATP binding"/>
    <property type="evidence" value="ECO:0007669"/>
    <property type="project" value="UniProtKB-KW"/>
</dbReference>
<dbReference type="InterPro" id="IPR003593">
    <property type="entry name" value="AAA+_ATPase"/>
</dbReference>
<dbReference type="SUPFAM" id="SSF52540">
    <property type="entry name" value="P-loop containing nucleoside triphosphate hydrolases"/>
    <property type="match status" value="1"/>
</dbReference>
<evidence type="ECO:0000256" key="4">
    <source>
        <dbReference type="ARBA" id="ARBA00040480"/>
    </source>
</evidence>
<dbReference type="Gene3D" id="3.40.50.300">
    <property type="entry name" value="P-loop containing nucleotide triphosphate hydrolases"/>
    <property type="match status" value="1"/>
</dbReference>
<dbReference type="Gene3D" id="1.10.8.60">
    <property type="match status" value="1"/>
</dbReference>
<dbReference type="RefSeq" id="WP_176066227.1">
    <property type="nucleotide sequence ID" value="NZ_BJTG01000006.1"/>
</dbReference>
<evidence type="ECO:0000256" key="2">
    <source>
        <dbReference type="ARBA" id="ARBA00022840"/>
    </source>
</evidence>
<dbReference type="InterPro" id="IPR027417">
    <property type="entry name" value="P-loop_NTPase"/>
</dbReference>
<dbReference type="InterPro" id="IPR003959">
    <property type="entry name" value="ATPase_AAA_core"/>
</dbReference>
<dbReference type="InterPro" id="IPR052381">
    <property type="entry name" value="AAA_domain_protein"/>
</dbReference>
<keyword evidence="2" id="KW-0067">ATP-binding</keyword>
<dbReference type="SMART" id="SM00382">
    <property type="entry name" value="AAA"/>
    <property type="match status" value="1"/>
</dbReference>
<dbReference type="InterPro" id="IPR041569">
    <property type="entry name" value="AAA_lid_3"/>
</dbReference>
<dbReference type="Pfam" id="PF17862">
    <property type="entry name" value="AAA_lid_3"/>
    <property type="match status" value="1"/>
</dbReference>
<evidence type="ECO:0000256" key="3">
    <source>
        <dbReference type="ARBA" id="ARBA00038088"/>
    </source>
</evidence>
<dbReference type="EMBL" id="BJTG01000006">
    <property type="protein sequence ID" value="GEJ58057.1"/>
    <property type="molecule type" value="Genomic_DNA"/>
</dbReference>